<dbReference type="HOGENOM" id="CLU_1856327_0_0_1"/>
<evidence type="ECO:0000313" key="3">
    <source>
        <dbReference type="Proteomes" id="UP000054032"/>
    </source>
</evidence>
<keyword evidence="3" id="KW-1185">Reference proteome</keyword>
<dbReference type="KEGG" id="bor:COCMIDRAFT_7331"/>
<feature type="compositionally biased region" description="Basic and acidic residues" evidence="1">
    <location>
        <begin position="68"/>
        <end position="82"/>
    </location>
</feature>
<gene>
    <name evidence="2" type="ORF">COCMIDRAFT_7331</name>
</gene>
<feature type="compositionally biased region" description="Basic and acidic residues" evidence="1">
    <location>
        <begin position="44"/>
        <end position="54"/>
    </location>
</feature>
<dbReference type="Proteomes" id="UP000054032">
    <property type="component" value="Unassembled WGS sequence"/>
</dbReference>
<evidence type="ECO:0000313" key="2">
    <source>
        <dbReference type="EMBL" id="EUC43229.1"/>
    </source>
</evidence>
<dbReference type="OrthoDB" id="3800422at2759"/>
<dbReference type="GeneID" id="19125256"/>
<accession>W6Z6R4</accession>
<dbReference type="EMBL" id="KI964036">
    <property type="protein sequence ID" value="EUC43229.1"/>
    <property type="molecule type" value="Genomic_DNA"/>
</dbReference>
<organism evidence="2 3">
    <name type="scientific">Bipolaris oryzae ATCC 44560</name>
    <dbReference type="NCBI Taxonomy" id="930090"/>
    <lineage>
        <taxon>Eukaryota</taxon>
        <taxon>Fungi</taxon>
        <taxon>Dikarya</taxon>
        <taxon>Ascomycota</taxon>
        <taxon>Pezizomycotina</taxon>
        <taxon>Dothideomycetes</taxon>
        <taxon>Pleosporomycetidae</taxon>
        <taxon>Pleosporales</taxon>
        <taxon>Pleosporineae</taxon>
        <taxon>Pleosporaceae</taxon>
        <taxon>Bipolaris</taxon>
    </lineage>
</organism>
<reference evidence="2 3" key="1">
    <citation type="journal article" date="2013" name="PLoS Genet.">
        <title>Comparative genome structure, secondary metabolite, and effector coding capacity across Cochliobolus pathogens.</title>
        <authorList>
            <person name="Condon B.J."/>
            <person name="Leng Y."/>
            <person name="Wu D."/>
            <person name="Bushley K.E."/>
            <person name="Ohm R.A."/>
            <person name="Otillar R."/>
            <person name="Martin J."/>
            <person name="Schackwitz W."/>
            <person name="Grimwood J."/>
            <person name="MohdZainudin N."/>
            <person name="Xue C."/>
            <person name="Wang R."/>
            <person name="Manning V.A."/>
            <person name="Dhillon B."/>
            <person name="Tu Z.J."/>
            <person name="Steffenson B.J."/>
            <person name="Salamov A."/>
            <person name="Sun H."/>
            <person name="Lowry S."/>
            <person name="LaButti K."/>
            <person name="Han J."/>
            <person name="Copeland A."/>
            <person name="Lindquist E."/>
            <person name="Barry K."/>
            <person name="Schmutz J."/>
            <person name="Baker S.E."/>
            <person name="Ciuffetti L.M."/>
            <person name="Grigoriev I.V."/>
            <person name="Zhong S."/>
            <person name="Turgeon B.G."/>
        </authorList>
    </citation>
    <scope>NUCLEOTIDE SEQUENCE [LARGE SCALE GENOMIC DNA]</scope>
    <source>
        <strain evidence="2 3">ATCC 44560</strain>
    </source>
</reference>
<feature type="region of interest" description="Disordered" evidence="1">
    <location>
        <begin position="25"/>
        <end position="82"/>
    </location>
</feature>
<proteinExistence type="predicted"/>
<feature type="compositionally biased region" description="Basic residues" evidence="1">
    <location>
        <begin position="55"/>
        <end position="67"/>
    </location>
</feature>
<evidence type="ECO:0000256" key="1">
    <source>
        <dbReference type="SAM" id="MobiDB-lite"/>
    </source>
</evidence>
<dbReference type="RefSeq" id="XP_007690250.1">
    <property type="nucleotide sequence ID" value="XM_007692060.1"/>
</dbReference>
<protein>
    <submittedName>
        <fullName evidence="2">Uncharacterized protein</fullName>
    </submittedName>
</protein>
<sequence>MRKRAPRTCPQNPSQDGVCGCHEFWERSKQPSSNTEVSADATEGGEKMMVEQERKKKRRKRGGKKQRRKEENKGTKEGKVKETMQVLVDYELPYDDERLDWDTDEVRRMAGEVA</sequence>
<name>W6Z6R4_COCMI</name>
<dbReference type="AlphaFoldDB" id="W6Z6R4"/>